<name>A0A657Q4Z8_9GAMM</name>
<proteinExistence type="predicted"/>
<accession>A0A657Q4Z8</accession>
<dbReference type="InterPro" id="IPR036249">
    <property type="entry name" value="Thioredoxin-like_sf"/>
</dbReference>
<reference evidence="2 3" key="1">
    <citation type="submission" date="2018-01" db="EMBL/GenBank/DDBJ databases">
        <title>Novel co-symbiosis in the lucinid bivalve Phacoides pectinatus.</title>
        <authorList>
            <person name="Lim S.J."/>
            <person name="Davis B.G."/>
            <person name="Gill D.E."/>
            <person name="Engel A.S."/>
            <person name="Anderson L.C."/>
            <person name="Campbell B.J."/>
        </authorList>
    </citation>
    <scope>NUCLEOTIDE SEQUENCE [LARGE SCALE GENOMIC DNA]</scope>
    <source>
        <strain evidence="2">N3_P5</strain>
    </source>
</reference>
<evidence type="ECO:0000313" key="2">
    <source>
        <dbReference type="EMBL" id="PUE03309.1"/>
    </source>
</evidence>
<feature type="domain" description="Thioredoxin-like fold" evidence="1">
    <location>
        <begin position="15"/>
        <end position="114"/>
    </location>
</feature>
<dbReference type="SUPFAM" id="SSF52833">
    <property type="entry name" value="Thioredoxin-like"/>
    <property type="match status" value="1"/>
</dbReference>
<dbReference type="Gene3D" id="3.40.30.10">
    <property type="entry name" value="Glutaredoxin"/>
    <property type="match status" value="1"/>
</dbReference>
<protein>
    <recommendedName>
        <fullName evidence="1">Thioredoxin-like fold domain-containing protein</fullName>
    </recommendedName>
</protein>
<evidence type="ECO:0000313" key="3">
    <source>
        <dbReference type="Proteomes" id="UP000250928"/>
    </source>
</evidence>
<organism evidence="2 3">
    <name type="scientific">Candidatus Sedimenticola endophacoides</name>
    <dbReference type="NCBI Taxonomy" id="2548426"/>
    <lineage>
        <taxon>Bacteria</taxon>
        <taxon>Pseudomonadati</taxon>
        <taxon>Pseudomonadota</taxon>
        <taxon>Gammaproteobacteria</taxon>
        <taxon>Chromatiales</taxon>
        <taxon>Sedimenticolaceae</taxon>
        <taxon>Sedimenticola</taxon>
    </lineage>
</organism>
<dbReference type="EMBL" id="PQCO01000161">
    <property type="protein sequence ID" value="PUE03309.1"/>
    <property type="molecule type" value="Genomic_DNA"/>
</dbReference>
<gene>
    <name evidence="2" type="ORF">C3L24_04790</name>
</gene>
<dbReference type="InterPro" id="IPR012336">
    <property type="entry name" value="Thioredoxin-like_fold"/>
</dbReference>
<evidence type="ECO:0000259" key="1">
    <source>
        <dbReference type="Pfam" id="PF13098"/>
    </source>
</evidence>
<dbReference type="AlphaFoldDB" id="A0A657Q4Z8"/>
<dbReference type="Proteomes" id="UP000250928">
    <property type="component" value="Unassembled WGS sequence"/>
</dbReference>
<sequence>MTEITKVTDLAADARHGLPILLLVSQDHCPFCVQIKRDILRPMLLAGDYRGQILIRELYIDPGVSLLDFEGQRVPAIDYAHGLGVNLTPTLLFLDPRGKELAERIIGINTPEMFYFYVDQAIRQSLALAN</sequence>
<comment type="caution">
    <text evidence="2">The sequence shown here is derived from an EMBL/GenBank/DDBJ whole genome shotgun (WGS) entry which is preliminary data.</text>
</comment>
<dbReference type="Pfam" id="PF13098">
    <property type="entry name" value="Thioredoxin_2"/>
    <property type="match status" value="1"/>
</dbReference>